<dbReference type="GO" id="GO:0004803">
    <property type="term" value="F:transposase activity"/>
    <property type="evidence" value="ECO:0007669"/>
    <property type="project" value="InterPro"/>
</dbReference>
<proteinExistence type="predicted"/>
<protein>
    <recommendedName>
        <fullName evidence="1">Transposase IS116/IS110/IS902 C-terminal domain-containing protein</fullName>
    </recommendedName>
</protein>
<sequence length="132" mass="14424">MLLTRSARDQKIDRRVAAEAKQNDIMRRLHKMLNIRPVCAVAITAFAPSIEGFRSGRAFAAWLGLVFRHHSSGGDQRLGHTIEDGRRDICRLIIIGAMSIAHCKGRGGGRPGVSAIQYVGPKATYSNGDRNG</sequence>
<evidence type="ECO:0000313" key="2">
    <source>
        <dbReference type="EMBL" id="TRB05568.1"/>
    </source>
</evidence>
<reference evidence="2 3" key="1">
    <citation type="journal article" date="2019" name="Appl. Microbiol. Biotechnol.">
        <title>Differential efficiency of wild type rhizogenic strains for rol gene transformation of plants.</title>
        <authorList>
            <person name="Desmet S."/>
            <person name="De Keyser E."/>
            <person name="Van Vaerenbergh J."/>
            <person name="Baeyen S."/>
            <person name="Van Huylenbroeck J."/>
            <person name="Geelen D."/>
            <person name="Dhooghe E."/>
        </authorList>
    </citation>
    <scope>NUCLEOTIDE SEQUENCE [LARGE SCALE GENOMIC DNA]</scope>
    <source>
        <strain evidence="2 3">MAFF210266</strain>
    </source>
</reference>
<organism evidence="2 3">
    <name type="scientific">Agrobacterium tumefaciens</name>
    <dbReference type="NCBI Taxonomy" id="358"/>
    <lineage>
        <taxon>Bacteria</taxon>
        <taxon>Pseudomonadati</taxon>
        <taxon>Pseudomonadota</taxon>
        <taxon>Alphaproteobacteria</taxon>
        <taxon>Hyphomicrobiales</taxon>
        <taxon>Rhizobiaceae</taxon>
        <taxon>Rhizobium/Agrobacterium group</taxon>
        <taxon>Agrobacterium</taxon>
        <taxon>Agrobacterium tumefaciens complex</taxon>
    </lineage>
</organism>
<dbReference type="Proteomes" id="UP000317023">
    <property type="component" value="Unassembled WGS sequence"/>
</dbReference>
<dbReference type="InterPro" id="IPR003346">
    <property type="entry name" value="Transposase_20"/>
</dbReference>
<feature type="domain" description="Transposase IS116/IS110/IS902 C-terminal" evidence="1">
    <location>
        <begin position="27"/>
        <end position="104"/>
    </location>
</feature>
<dbReference type="EMBL" id="SGOE01000004">
    <property type="protein sequence ID" value="TRB05568.1"/>
    <property type="molecule type" value="Genomic_DNA"/>
</dbReference>
<dbReference type="Pfam" id="PF02371">
    <property type="entry name" value="Transposase_20"/>
    <property type="match status" value="1"/>
</dbReference>
<name>A0A546XXV4_AGRTU</name>
<dbReference type="GO" id="GO:0006313">
    <property type="term" value="P:DNA transposition"/>
    <property type="evidence" value="ECO:0007669"/>
    <property type="project" value="InterPro"/>
</dbReference>
<gene>
    <name evidence="2" type="ORF">EXN61_17350</name>
</gene>
<dbReference type="GO" id="GO:0003677">
    <property type="term" value="F:DNA binding"/>
    <property type="evidence" value="ECO:0007669"/>
    <property type="project" value="InterPro"/>
</dbReference>
<evidence type="ECO:0000259" key="1">
    <source>
        <dbReference type="Pfam" id="PF02371"/>
    </source>
</evidence>
<accession>A0A546XXV4</accession>
<evidence type="ECO:0000313" key="3">
    <source>
        <dbReference type="Proteomes" id="UP000317023"/>
    </source>
</evidence>
<comment type="caution">
    <text evidence="2">The sequence shown here is derived from an EMBL/GenBank/DDBJ whole genome shotgun (WGS) entry which is preliminary data.</text>
</comment>
<dbReference type="AlphaFoldDB" id="A0A546XXV4"/>